<sequence length="343" mass="37830">MKDSNPENLARKVTAADVAKLAGVSRWTVSRALTDGASIAPESRERVIQAARELGYRPNLLARSLSQKRSNMVALVVDEMQNPYMLRILEMTMSQLQQKGLMSLVLNISRESDFASALTRADQFQADGVLFLGTVLPDRLIHMVENMGHIPLIVMYRDSDVDDVQIVATDGFSGTRQLTALLQQQGCQRFAYMSGPGSVSTRLGRKEGFADALNSQQQAHAVYLQASHFSRQQGYDVTCRYLDGTLADQYVDALVCENDILAIGAIDALREKGLEGQIAITGFDDLDLAASPSYQLTTCSQPDAALIDEAIKRLLSPDQEQRRIQMPPQLIIRSSHILTQQAN</sequence>
<dbReference type="AlphaFoldDB" id="A0A9X3IU07"/>
<evidence type="ECO:0000259" key="5">
    <source>
        <dbReference type="PROSITE" id="PS50932"/>
    </source>
</evidence>
<dbReference type="InterPro" id="IPR028082">
    <property type="entry name" value="Peripla_BP_I"/>
</dbReference>
<evidence type="ECO:0000256" key="4">
    <source>
        <dbReference type="ARBA" id="ARBA00023163"/>
    </source>
</evidence>
<name>A0A9X3IU07_9GAMM</name>
<dbReference type="PANTHER" id="PTHR30146:SF95">
    <property type="entry name" value="RIBOSE OPERON REPRESSOR"/>
    <property type="match status" value="1"/>
</dbReference>
<dbReference type="RefSeq" id="WP_283174669.1">
    <property type="nucleotide sequence ID" value="NZ_JAPNOA010000055.1"/>
</dbReference>
<gene>
    <name evidence="6" type="ORF">OUO13_14820</name>
</gene>
<dbReference type="EMBL" id="JAPNOA010000055">
    <property type="protein sequence ID" value="MCY0966459.1"/>
    <property type="molecule type" value="Genomic_DNA"/>
</dbReference>
<reference evidence="6" key="1">
    <citation type="submission" date="2022-11" db="EMBL/GenBank/DDBJ databases">
        <title>Parathalassolutuus dongxingensis gen. nov., sp. nov., a novel member of family Oceanospirillaceae isolated from a coastal shrimp pond in Guangxi, China.</title>
        <authorList>
            <person name="Chen H."/>
        </authorList>
    </citation>
    <scope>NUCLEOTIDE SEQUENCE</scope>
    <source>
        <strain evidence="6">G-43</strain>
    </source>
</reference>
<dbReference type="InterPro" id="IPR000843">
    <property type="entry name" value="HTH_LacI"/>
</dbReference>
<keyword evidence="4" id="KW-0804">Transcription</keyword>
<dbReference type="Gene3D" id="1.10.260.40">
    <property type="entry name" value="lambda repressor-like DNA-binding domains"/>
    <property type="match status" value="1"/>
</dbReference>
<accession>A0A9X3IU07</accession>
<evidence type="ECO:0000313" key="6">
    <source>
        <dbReference type="EMBL" id="MCY0966459.1"/>
    </source>
</evidence>
<evidence type="ECO:0000256" key="2">
    <source>
        <dbReference type="ARBA" id="ARBA00023015"/>
    </source>
</evidence>
<keyword evidence="7" id="KW-1185">Reference proteome</keyword>
<dbReference type="SUPFAM" id="SSF53822">
    <property type="entry name" value="Periplasmic binding protein-like I"/>
    <property type="match status" value="1"/>
</dbReference>
<dbReference type="GO" id="GO:0000976">
    <property type="term" value="F:transcription cis-regulatory region binding"/>
    <property type="evidence" value="ECO:0007669"/>
    <property type="project" value="TreeGrafter"/>
</dbReference>
<evidence type="ECO:0000256" key="3">
    <source>
        <dbReference type="ARBA" id="ARBA00023125"/>
    </source>
</evidence>
<dbReference type="GO" id="GO:0003700">
    <property type="term" value="F:DNA-binding transcription factor activity"/>
    <property type="evidence" value="ECO:0007669"/>
    <property type="project" value="TreeGrafter"/>
</dbReference>
<evidence type="ECO:0000313" key="7">
    <source>
        <dbReference type="Proteomes" id="UP001150830"/>
    </source>
</evidence>
<dbReference type="Proteomes" id="UP001150830">
    <property type="component" value="Unassembled WGS sequence"/>
</dbReference>
<dbReference type="PANTHER" id="PTHR30146">
    <property type="entry name" value="LACI-RELATED TRANSCRIPTIONAL REPRESSOR"/>
    <property type="match status" value="1"/>
</dbReference>
<dbReference type="PROSITE" id="PS50932">
    <property type="entry name" value="HTH_LACI_2"/>
    <property type="match status" value="1"/>
</dbReference>
<dbReference type="Pfam" id="PF00532">
    <property type="entry name" value="Peripla_BP_1"/>
    <property type="match status" value="1"/>
</dbReference>
<evidence type="ECO:0000256" key="1">
    <source>
        <dbReference type="ARBA" id="ARBA00022491"/>
    </source>
</evidence>
<dbReference type="Pfam" id="PF00356">
    <property type="entry name" value="LacI"/>
    <property type="match status" value="1"/>
</dbReference>
<feature type="domain" description="HTH lacI-type" evidence="5">
    <location>
        <begin position="13"/>
        <end position="67"/>
    </location>
</feature>
<protein>
    <submittedName>
        <fullName evidence="6">LacI family DNA-binding transcriptional regulator</fullName>
    </submittedName>
</protein>
<dbReference type="InterPro" id="IPR001761">
    <property type="entry name" value="Peripla_BP/Lac1_sug-bd_dom"/>
</dbReference>
<proteinExistence type="predicted"/>
<keyword evidence="1" id="KW-0678">Repressor</keyword>
<keyword evidence="2" id="KW-0805">Transcription regulation</keyword>
<dbReference type="CDD" id="cd01392">
    <property type="entry name" value="HTH_LacI"/>
    <property type="match status" value="1"/>
</dbReference>
<keyword evidence="3 6" id="KW-0238">DNA-binding</keyword>
<dbReference type="SUPFAM" id="SSF47413">
    <property type="entry name" value="lambda repressor-like DNA-binding domains"/>
    <property type="match status" value="1"/>
</dbReference>
<organism evidence="6 7">
    <name type="scientific">Parathalassolituus penaei</name>
    <dbReference type="NCBI Taxonomy" id="2997323"/>
    <lineage>
        <taxon>Bacteria</taxon>
        <taxon>Pseudomonadati</taxon>
        <taxon>Pseudomonadota</taxon>
        <taxon>Gammaproteobacteria</taxon>
        <taxon>Oceanospirillales</taxon>
        <taxon>Oceanospirillaceae</taxon>
        <taxon>Parathalassolituus</taxon>
    </lineage>
</organism>
<dbReference type="Gene3D" id="3.40.50.2300">
    <property type="match status" value="2"/>
</dbReference>
<dbReference type="SMART" id="SM00354">
    <property type="entry name" value="HTH_LACI"/>
    <property type="match status" value="1"/>
</dbReference>
<comment type="caution">
    <text evidence="6">The sequence shown here is derived from an EMBL/GenBank/DDBJ whole genome shotgun (WGS) entry which is preliminary data.</text>
</comment>
<dbReference type="InterPro" id="IPR010982">
    <property type="entry name" value="Lambda_DNA-bd_dom_sf"/>
</dbReference>